<keyword evidence="2 7" id="KW-1003">Cell membrane</keyword>
<dbReference type="EC" id="2.5.1.145" evidence="7"/>
<dbReference type="GO" id="GO:0042158">
    <property type="term" value="P:lipoprotein biosynthetic process"/>
    <property type="evidence" value="ECO:0007669"/>
    <property type="project" value="UniProtKB-UniRule"/>
</dbReference>
<evidence type="ECO:0000256" key="4">
    <source>
        <dbReference type="ARBA" id="ARBA00022692"/>
    </source>
</evidence>
<dbReference type="Pfam" id="PF01790">
    <property type="entry name" value="LGT"/>
    <property type="match status" value="1"/>
</dbReference>
<dbReference type="PANTHER" id="PTHR30589">
    <property type="entry name" value="PROLIPOPROTEIN DIACYLGLYCERYL TRANSFERASE"/>
    <property type="match status" value="1"/>
</dbReference>
<dbReference type="PANTHER" id="PTHR30589:SF0">
    <property type="entry name" value="PHOSPHATIDYLGLYCEROL--PROLIPOPROTEIN DIACYLGLYCERYL TRANSFERASE"/>
    <property type="match status" value="1"/>
</dbReference>
<sequence>MPPALAYLPSPSQGVWYVGPFPLRAYALAIITGVVLAVVIGERRWGARGGTRGVVTDLATIAVPFGIVGARAYHVVTSPGPYLDDPVSALYVWQGGLGIPGGIAGGFLAAWVVATRRGIARGAFADAVAPGVAVAQAVGRLGNWFNQELFGRPTTLPWGLEIDPDNPDAVPDAQAYHPTFLYELLWNLGVAAVVVWADRRFRLGGGRAFALYLALYAAGRLWIEGLRIDDAGVLLGLRLNQWVMGVVLAGAVTFLVVRRGAGREDRVEPDSGTALDDGSSLAGTPAPRARQDDGGPA</sequence>
<feature type="transmembrane region" description="Helical" evidence="7">
    <location>
        <begin position="209"/>
        <end position="227"/>
    </location>
</feature>
<dbReference type="GO" id="GO:0005886">
    <property type="term" value="C:plasma membrane"/>
    <property type="evidence" value="ECO:0007669"/>
    <property type="project" value="UniProtKB-SubCell"/>
</dbReference>
<keyword evidence="5 7" id="KW-1133">Transmembrane helix</keyword>
<feature type="transmembrane region" description="Helical" evidence="7">
    <location>
        <begin position="23"/>
        <end position="41"/>
    </location>
</feature>
<feature type="region of interest" description="Disordered" evidence="8">
    <location>
        <begin position="264"/>
        <end position="297"/>
    </location>
</feature>
<dbReference type="HAMAP" id="MF_01147">
    <property type="entry name" value="Lgt"/>
    <property type="match status" value="1"/>
</dbReference>
<proteinExistence type="inferred from homology"/>
<evidence type="ECO:0000256" key="3">
    <source>
        <dbReference type="ARBA" id="ARBA00022679"/>
    </source>
</evidence>
<evidence type="ECO:0000313" key="9">
    <source>
        <dbReference type="EMBL" id="CAA9314144.1"/>
    </source>
</evidence>
<comment type="similarity">
    <text evidence="1 7">Belongs to the Lgt family.</text>
</comment>
<keyword evidence="6 7" id="KW-0472">Membrane</keyword>
<feature type="transmembrane region" description="Helical" evidence="7">
    <location>
        <begin position="93"/>
        <end position="114"/>
    </location>
</feature>
<dbReference type="PROSITE" id="PS01311">
    <property type="entry name" value="LGT"/>
    <property type="match status" value="1"/>
</dbReference>
<keyword evidence="4 7" id="KW-0812">Transmembrane</keyword>
<feature type="transmembrane region" description="Helical" evidence="7">
    <location>
        <begin position="53"/>
        <end position="73"/>
    </location>
</feature>
<reference evidence="9" key="1">
    <citation type="submission" date="2020-02" db="EMBL/GenBank/DDBJ databases">
        <authorList>
            <person name="Meier V. D."/>
        </authorList>
    </citation>
    <scope>NUCLEOTIDE SEQUENCE</scope>
    <source>
        <strain evidence="9">AVDCRST_MAG07</strain>
    </source>
</reference>
<comment type="catalytic activity">
    <reaction evidence="7">
        <text>L-cysteinyl-[prolipoprotein] + a 1,2-diacyl-sn-glycero-3-phospho-(1'-sn-glycerol) = an S-1,2-diacyl-sn-glyceryl-L-cysteinyl-[prolipoprotein] + sn-glycerol 1-phosphate + H(+)</text>
        <dbReference type="Rhea" id="RHEA:56712"/>
        <dbReference type="Rhea" id="RHEA-COMP:14679"/>
        <dbReference type="Rhea" id="RHEA-COMP:14680"/>
        <dbReference type="ChEBI" id="CHEBI:15378"/>
        <dbReference type="ChEBI" id="CHEBI:29950"/>
        <dbReference type="ChEBI" id="CHEBI:57685"/>
        <dbReference type="ChEBI" id="CHEBI:64716"/>
        <dbReference type="ChEBI" id="CHEBI:140658"/>
        <dbReference type="EC" id="2.5.1.145"/>
    </reaction>
</comment>
<gene>
    <name evidence="7" type="primary">lgt</name>
    <name evidence="9" type="ORF">AVDCRST_MAG07-721</name>
</gene>
<name>A0A6J4KT25_9ACTN</name>
<dbReference type="EMBL" id="CADCUB010000040">
    <property type="protein sequence ID" value="CAA9314144.1"/>
    <property type="molecule type" value="Genomic_DNA"/>
</dbReference>
<comment type="function">
    <text evidence="7">Catalyzes the transfer of the diacylglyceryl group from phosphatidylglycerol to the sulfhydryl group of the N-terminal cysteine of a prolipoprotein, the first step in the formation of mature lipoproteins.</text>
</comment>
<dbReference type="GO" id="GO:0008961">
    <property type="term" value="F:phosphatidylglycerol-prolipoprotein diacylglyceryl transferase activity"/>
    <property type="evidence" value="ECO:0007669"/>
    <property type="project" value="UniProtKB-UniRule"/>
</dbReference>
<accession>A0A6J4KT25</accession>
<organism evidence="9">
    <name type="scientific">uncultured Frankineae bacterium</name>
    <dbReference type="NCBI Taxonomy" id="437475"/>
    <lineage>
        <taxon>Bacteria</taxon>
        <taxon>Bacillati</taxon>
        <taxon>Actinomycetota</taxon>
        <taxon>Actinomycetes</taxon>
        <taxon>Frankiales</taxon>
        <taxon>environmental samples</taxon>
    </lineage>
</organism>
<dbReference type="InterPro" id="IPR001640">
    <property type="entry name" value="Lgt"/>
</dbReference>
<protein>
    <recommendedName>
        <fullName evidence="7">Phosphatidylglycerol--prolipoprotein diacylglyceryl transferase</fullName>
        <ecNumber evidence="7">2.5.1.145</ecNumber>
    </recommendedName>
</protein>
<evidence type="ECO:0000256" key="6">
    <source>
        <dbReference type="ARBA" id="ARBA00023136"/>
    </source>
</evidence>
<comment type="subcellular location">
    <subcellularLocation>
        <location evidence="7">Cell membrane</location>
        <topology evidence="7">Multi-pass membrane protein</topology>
    </subcellularLocation>
</comment>
<feature type="transmembrane region" description="Helical" evidence="7">
    <location>
        <begin position="239"/>
        <end position="257"/>
    </location>
</feature>
<dbReference type="NCBIfam" id="TIGR00544">
    <property type="entry name" value="lgt"/>
    <property type="match status" value="1"/>
</dbReference>
<keyword evidence="9" id="KW-0449">Lipoprotein</keyword>
<evidence type="ECO:0000256" key="8">
    <source>
        <dbReference type="SAM" id="MobiDB-lite"/>
    </source>
</evidence>
<feature type="binding site" evidence="7">
    <location>
        <position position="140"/>
    </location>
    <ligand>
        <name>a 1,2-diacyl-sn-glycero-3-phospho-(1'-sn-glycerol)</name>
        <dbReference type="ChEBI" id="CHEBI:64716"/>
    </ligand>
</feature>
<evidence type="ECO:0000256" key="5">
    <source>
        <dbReference type="ARBA" id="ARBA00022989"/>
    </source>
</evidence>
<evidence type="ECO:0000256" key="1">
    <source>
        <dbReference type="ARBA" id="ARBA00007150"/>
    </source>
</evidence>
<keyword evidence="3 7" id="KW-0808">Transferase</keyword>
<evidence type="ECO:0000256" key="2">
    <source>
        <dbReference type="ARBA" id="ARBA00022475"/>
    </source>
</evidence>
<dbReference type="UniPathway" id="UPA00664"/>
<comment type="pathway">
    <text evidence="7">Protein modification; lipoprotein biosynthesis (diacylglyceryl transfer).</text>
</comment>
<evidence type="ECO:0000256" key="7">
    <source>
        <dbReference type="HAMAP-Rule" id="MF_01147"/>
    </source>
</evidence>
<dbReference type="AlphaFoldDB" id="A0A6J4KT25"/>